<protein>
    <submittedName>
        <fullName evidence="1">Uncharacterized protein</fullName>
    </submittedName>
</protein>
<sequence length="97" mass="10654">MSSDILDTFGNINVFGQTVALGMSLDIWLPSDYLQTYGCLRFCLRAYDIAPRVSGTPELCGARICVLRLTMCPLSSARNMSQVDFVSPEFCEDCVSG</sequence>
<comment type="caution">
    <text evidence="1">The sequence shown here is derived from an EMBL/GenBank/DDBJ whole genome shotgun (WGS) entry which is preliminary data.</text>
</comment>
<keyword evidence="2" id="KW-1185">Reference proteome</keyword>
<reference evidence="1 2" key="1">
    <citation type="journal article" date="2022" name="G3 (Bethesda)">
        <title>Whole-genome sequence and methylome profiling of the almond [Prunus dulcis (Mill.) D.A. Webb] cultivar 'Nonpareil'.</title>
        <authorList>
            <person name="D'Amico-Willman K.M."/>
            <person name="Ouma W.Z."/>
            <person name="Meulia T."/>
            <person name="Sideli G.M."/>
            <person name="Gradziel T.M."/>
            <person name="Fresnedo-Ramirez J."/>
        </authorList>
    </citation>
    <scope>NUCLEOTIDE SEQUENCE [LARGE SCALE GENOMIC DNA]</scope>
    <source>
        <strain evidence="1">Clone GOH B32 T37-40</strain>
    </source>
</reference>
<dbReference type="AlphaFoldDB" id="A0AAD4YZD6"/>
<evidence type="ECO:0000313" key="1">
    <source>
        <dbReference type="EMBL" id="KAI5326949.1"/>
    </source>
</evidence>
<organism evidence="1 2">
    <name type="scientific">Prunus dulcis</name>
    <name type="common">Almond</name>
    <name type="synonym">Amygdalus dulcis</name>
    <dbReference type="NCBI Taxonomy" id="3755"/>
    <lineage>
        <taxon>Eukaryota</taxon>
        <taxon>Viridiplantae</taxon>
        <taxon>Streptophyta</taxon>
        <taxon>Embryophyta</taxon>
        <taxon>Tracheophyta</taxon>
        <taxon>Spermatophyta</taxon>
        <taxon>Magnoliopsida</taxon>
        <taxon>eudicotyledons</taxon>
        <taxon>Gunneridae</taxon>
        <taxon>Pentapetalae</taxon>
        <taxon>rosids</taxon>
        <taxon>fabids</taxon>
        <taxon>Rosales</taxon>
        <taxon>Rosaceae</taxon>
        <taxon>Amygdaloideae</taxon>
        <taxon>Amygdaleae</taxon>
        <taxon>Prunus</taxon>
    </lineage>
</organism>
<accession>A0AAD4YZD6</accession>
<evidence type="ECO:0000313" key="2">
    <source>
        <dbReference type="Proteomes" id="UP001054821"/>
    </source>
</evidence>
<dbReference type="EMBL" id="JAJFAZ020000005">
    <property type="protein sequence ID" value="KAI5326949.1"/>
    <property type="molecule type" value="Genomic_DNA"/>
</dbReference>
<gene>
    <name evidence="1" type="ORF">L3X38_026345</name>
</gene>
<name>A0AAD4YZD6_PRUDU</name>
<proteinExistence type="predicted"/>
<dbReference type="Proteomes" id="UP001054821">
    <property type="component" value="Chromosome 5"/>
</dbReference>